<feature type="chain" id="PRO_5011789607" description="ScyD/ScyE family protein" evidence="1">
    <location>
        <begin position="27"/>
        <end position="377"/>
    </location>
</feature>
<evidence type="ECO:0008006" key="4">
    <source>
        <dbReference type="Google" id="ProtNLM"/>
    </source>
</evidence>
<dbReference type="SUPFAM" id="SSF75011">
    <property type="entry name" value="3-carboxy-cis,cis-mucoante lactonizing enzyme"/>
    <property type="match status" value="1"/>
</dbReference>
<feature type="signal peptide" evidence="1">
    <location>
        <begin position="1"/>
        <end position="26"/>
    </location>
</feature>
<keyword evidence="3" id="KW-1185">Reference proteome</keyword>
<evidence type="ECO:0000313" key="2">
    <source>
        <dbReference type="EMBL" id="SES48759.1"/>
    </source>
</evidence>
<reference evidence="3" key="1">
    <citation type="submission" date="2016-10" db="EMBL/GenBank/DDBJ databases">
        <authorList>
            <person name="Varghese N."/>
            <person name="Submissions S."/>
        </authorList>
    </citation>
    <scope>NUCLEOTIDE SEQUENCE [LARGE SCALE GENOMIC DNA]</scope>
    <source>
        <strain evidence="3">CGMCC 1.6963</strain>
    </source>
</reference>
<dbReference type="EMBL" id="FOHB01000011">
    <property type="protein sequence ID" value="SES48759.1"/>
    <property type="molecule type" value="Genomic_DNA"/>
</dbReference>
<sequence length="377" mass="39670">MRTSRLSIAVVASTTIALVGATGASAHPTTATKAPRAPRVVTLTDRVIAPFQIAVRNGYINHDHGVYVADGGTQTVSRIRSNGTLSTVATFPGKDSDVAGLAWSRAGRTLAWTSTDHAKGESWLNLTRSDVGTRRFSLSDYEKSANPDGDVHYGIKNPTQCQIDAFKKLGPDAPPASYTGIKDSHPYSVVQWGDYWVVADAGGNDLVKVDNQGHISTLAVLPPQPVKITKAAAAANHLPSCVVGATYAFEPVPTDVEVGPHGLLYVTTLPGGPEDPSLGARGSVYVVNGYTGQTLRIATGFAGATNLALAGRTIFVTELFAGRISTVHQGKPRPFLTLPGALSVEYSAGHLYAGTMAPMDQKTGKVTGKGRVVEIRR</sequence>
<organism evidence="2 3">
    <name type="scientific">Pedococcus cremeus</name>
    <dbReference type="NCBI Taxonomy" id="587636"/>
    <lineage>
        <taxon>Bacteria</taxon>
        <taxon>Bacillati</taxon>
        <taxon>Actinomycetota</taxon>
        <taxon>Actinomycetes</taxon>
        <taxon>Micrococcales</taxon>
        <taxon>Intrasporangiaceae</taxon>
        <taxon>Pedococcus</taxon>
    </lineage>
</organism>
<dbReference type="Proteomes" id="UP000199019">
    <property type="component" value="Unassembled WGS sequence"/>
</dbReference>
<accession>A0A1H9XRT8</accession>
<proteinExistence type="predicted"/>
<dbReference type="STRING" id="587636.SAMN05216199_0189"/>
<dbReference type="NCBIfam" id="NF033206">
    <property type="entry name" value="ScyE_fam"/>
    <property type="match status" value="1"/>
</dbReference>
<keyword evidence="1" id="KW-0732">Signal</keyword>
<gene>
    <name evidence="2" type="ORF">SAMN05216199_0189</name>
</gene>
<evidence type="ECO:0000313" key="3">
    <source>
        <dbReference type="Proteomes" id="UP000199019"/>
    </source>
</evidence>
<dbReference type="InterPro" id="IPR048031">
    <property type="entry name" value="ScyD/ScyE-like"/>
</dbReference>
<dbReference type="RefSeq" id="WP_091762665.1">
    <property type="nucleotide sequence ID" value="NZ_FOHB01000011.1"/>
</dbReference>
<dbReference type="AlphaFoldDB" id="A0A1H9XRT8"/>
<dbReference type="OrthoDB" id="928769at2"/>
<name>A0A1H9XRT8_9MICO</name>
<evidence type="ECO:0000256" key="1">
    <source>
        <dbReference type="SAM" id="SignalP"/>
    </source>
</evidence>
<protein>
    <recommendedName>
        <fullName evidence="4">ScyD/ScyE family protein</fullName>
    </recommendedName>
</protein>